<evidence type="ECO:0000256" key="1">
    <source>
        <dbReference type="ARBA" id="ARBA00001933"/>
    </source>
</evidence>
<evidence type="ECO:0000259" key="12">
    <source>
        <dbReference type="Pfam" id="PF00266"/>
    </source>
</evidence>
<dbReference type="GO" id="GO:0008483">
    <property type="term" value="F:transaminase activity"/>
    <property type="evidence" value="ECO:0007669"/>
    <property type="project" value="UniProtKB-KW"/>
</dbReference>
<dbReference type="Proteomes" id="UP001198163">
    <property type="component" value="Unassembled WGS sequence"/>
</dbReference>
<dbReference type="Gene3D" id="3.40.640.10">
    <property type="entry name" value="Type I PLP-dependent aspartate aminotransferase-like (Major domain)"/>
    <property type="match status" value="1"/>
</dbReference>
<comment type="cofactor">
    <cofactor evidence="1 11">
        <name>pyridoxal 5'-phosphate</name>
        <dbReference type="ChEBI" id="CHEBI:597326"/>
    </cofactor>
</comment>
<dbReference type="PIRSF" id="PIRSF005572">
    <property type="entry name" value="NifS"/>
    <property type="match status" value="1"/>
</dbReference>
<dbReference type="InterPro" id="IPR015422">
    <property type="entry name" value="PyrdxlP-dep_Trfase_small"/>
</dbReference>
<evidence type="ECO:0000256" key="9">
    <source>
        <dbReference type="ARBA" id="ARBA00023014"/>
    </source>
</evidence>
<dbReference type="PROSITE" id="PS00595">
    <property type="entry name" value="AA_TRANSFER_CLASS_5"/>
    <property type="match status" value="1"/>
</dbReference>
<sequence>MKERIYLDFNATTPLNPQVRETLFTALTQYANASSMHEDGRIVAKNVFAAREQVASLIGSDPDEIIFTSGGSESNNTVFNTVSSPALVHTGRLKELYGGRKTVFISAIEHPCVMESAKRLEFLGFTVKQIPVDPEGMIVLESYKAMLSAAASSARLEDRPLLVSVMMANNEIGTIQDIRLLSSLAHEAGALFHTDAVQAAGKIPVDVKALDVDYLTLSAHKIYGPKGVGALYVKKGAPLESFIKGGHQEKGLRAGTYNSPSIIAFGEAARLAAEGLNDYEASLRRMRNKLRDGFLEAIPDIRINGHPDQVLPNTLNVSFPGAEGEAILLMLDLKGISVSTGSACASGSLEPSHVLMATGVGPELAHGSIRFSLGLTTTDEEIDYVLEQMPPVIKRLRGFSTVAHKEGV</sequence>
<comment type="similarity">
    <text evidence="3">Belongs to the class-V pyridoxal-phosphate-dependent aminotransferase family. NifS/IscS subfamily.</text>
</comment>
<comment type="catalytic activity">
    <reaction evidence="10">
        <text>(sulfur carrier)-H + L-cysteine = (sulfur carrier)-SH + L-alanine</text>
        <dbReference type="Rhea" id="RHEA:43892"/>
        <dbReference type="Rhea" id="RHEA-COMP:14737"/>
        <dbReference type="Rhea" id="RHEA-COMP:14739"/>
        <dbReference type="ChEBI" id="CHEBI:29917"/>
        <dbReference type="ChEBI" id="CHEBI:35235"/>
        <dbReference type="ChEBI" id="CHEBI:57972"/>
        <dbReference type="ChEBI" id="CHEBI:64428"/>
        <dbReference type="EC" id="2.8.1.7"/>
    </reaction>
</comment>
<dbReference type="GO" id="GO:0031071">
    <property type="term" value="F:cysteine desulfurase activity"/>
    <property type="evidence" value="ECO:0007669"/>
    <property type="project" value="UniProtKB-EC"/>
</dbReference>
<keyword evidence="13" id="KW-0032">Aminotransferase</keyword>
<organism evidence="13 14">
    <name type="scientific">Teretinema zuelzerae</name>
    <dbReference type="NCBI Taxonomy" id="156"/>
    <lineage>
        <taxon>Bacteria</taxon>
        <taxon>Pseudomonadati</taxon>
        <taxon>Spirochaetota</taxon>
        <taxon>Spirochaetia</taxon>
        <taxon>Spirochaetales</taxon>
        <taxon>Treponemataceae</taxon>
        <taxon>Teretinema</taxon>
    </lineage>
</organism>
<dbReference type="Gene3D" id="1.10.260.50">
    <property type="match status" value="1"/>
</dbReference>
<dbReference type="GO" id="GO:0051536">
    <property type="term" value="F:iron-sulfur cluster binding"/>
    <property type="evidence" value="ECO:0007669"/>
    <property type="project" value="UniProtKB-KW"/>
</dbReference>
<evidence type="ECO:0000256" key="11">
    <source>
        <dbReference type="RuleBase" id="RU004504"/>
    </source>
</evidence>
<evidence type="ECO:0000256" key="4">
    <source>
        <dbReference type="ARBA" id="ARBA00012239"/>
    </source>
</evidence>
<dbReference type="Gene3D" id="3.90.1150.10">
    <property type="entry name" value="Aspartate Aminotransferase, domain 1"/>
    <property type="match status" value="1"/>
</dbReference>
<feature type="domain" description="Aminotransferase class V" evidence="12">
    <location>
        <begin position="5"/>
        <end position="385"/>
    </location>
</feature>
<gene>
    <name evidence="13" type="ORF">K7J14_01165</name>
</gene>
<dbReference type="InterPro" id="IPR015421">
    <property type="entry name" value="PyrdxlP-dep_Trfase_major"/>
</dbReference>
<evidence type="ECO:0000256" key="2">
    <source>
        <dbReference type="ARBA" id="ARBA00003120"/>
    </source>
</evidence>
<keyword evidence="8" id="KW-0408">Iron</keyword>
<evidence type="ECO:0000256" key="10">
    <source>
        <dbReference type="ARBA" id="ARBA00050776"/>
    </source>
</evidence>
<evidence type="ECO:0000256" key="6">
    <source>
        <dbReference type="ARBA" id="ARBA00022723"/>
    </source>
</evidence>
<protein>
    <recommendedName>
        <fullName evidence="4">cysteine desulfurase</fullName>
        <ecNumber evidence="4">2.8.1.7</ecNumber>
    </recommendedName>
</protein>
<dbReference type="InterPro" id="IPR020578">
    <property type="entry name" value="Aminotrans_V_PyrdxlP_BS"/>
</dbReference>
<evidence type="ECO:0000313" key="13">
    <source>
        <dbReference type="EMBL" id="MCD1653306.1"/>
    </source>
</evidence>
<dbReference type="SUPFAM" id="SSF53383">
    <property type="entry name" value="PLP-dependent transferases"/>
    <property type="match status" value="1"/>
</dbReference>
<reference evidence="13" key="1">
    <citation type="submission" date="2021-08" db="EMBL/GenBank/DDBJ databases">
        <title>Comparative analyses of Brucepasteria parasyntrophica and Teretinema zuelzerae.</title>
        <authorList>
            <person name="Song Y."/>
            <person name="Brune A."/>
        </authorList>
    </citation>
    <scope>NUCLEOTIDE SEQUENCE</scope>
    <source>
        <strain evidence="13">DSM 1903</strain>
    </source>
</reference>
<dbReference type="GO" id="GO:0046872">
    <property type="term" value="F:metal ion binding"/>
    <property type="evidence" value="ECO:0007669"/>
    <property type="project" value="UniProtKB-KW"/>
</dbReference>
<evidence type="ECO:0000313" key="14">
    <source>
        <dbReference type="Proteomes" id="UP001198163"/>
    </source>
</evidence>
<keyword evidence="9" id="KW-0411">Iron-sulfur</keyword>
<evidence type="ECO:0000256" key="3">
    <source>
        <dbReference type="ARBA" id="ARBA00006490"/>
    </source>
</evidence>
<evidence type="ECO:0000256" key="5">
    <source>
        <dbReference type="ARBA" id="ARBA00022679"/>
    </source>
</evidence>
<dbReference type="Pfam" id="PF00266">
    <property type="entry name" value="Aminotran_5"/>
    <property type="match status" value="1"/>
</dbReference>
<comment type="function">
    <text evidence="2">Catalyzes the removal of elemental sulfur atoms from cysteine to produce alanine. Seems to participate in the biosynthesis of the nitrogenase metalloclusters by providing the inorganic sulfur required for the Fe-S core formation.</text>
</comment>
<keyword evidence="5" id="KW-0808">Transferase</keyword>
<accession>A0AAE3JHS0</accession>
<dbReference type="PANTHER" id="PTHR11601:SF34">
    <property type="entry name" value="CYSTEINE DESULFURASE"/>
    <property type="match status" value="1"/>
</dbReference>
<evidence type="ECO:0000256" key="7">
    <source>
        <dbReference type="ARBA" id="ARBA00022898"/>
    </source>
</evidence>
<keyword evidence="6" id="KW-0479">Metal-binding</keyword>
<keyword evidence="7" id="KW-0663">Pyridoxal phosphate</keyword>
<name>A0AAE3JHS0_9SPIR</name>
<dbReference type="InterPro" id="IPR000192">
    <property type="entry name" value="Aminotrans_V_dom"/>
</dbReference>
<dbReference type="RefSeq" id="WP_230752226.1">
    <property type="nucleotide sequence ID" value="NZ_JAINWA010000001.1"/>
</dbReference>
<proteinExistence type="inferred from homology"/>
<dbReference type="EC" id="2.8.1.7" evidence="4"/>
<dbReference type="AlphaFoldDB" id="A0AAE3JHS0"/>
<keyword evidence="14" id="KW-1185">Reference proteome</keyword>
<comment type="caution">
    <text evidence="13">The sequence shown here is derived from an EMBL/GenBank/DDBJ whole genome shotgun (WGS) entry which is preliminary data.</text>
</comment>
<dbReference type="FunFam" id="3.40.640.10:FF:000084">
    <property type="entry name" value="IscS-like cysteine desulfurase"/>
    <property type="match status" value="1"/>
</dbReference>
<dbReference type="InterPro" id="IPR016454">
    <property type="entry name" value="Cysteine_dSase"/>
</dbReference>
<evidence type="ECO:0000256" key="8">
    <source>
        <dbReference type="ARBA" id="ARBA00023004"/>
    </source>
</evidence>
<dbReference type="EMBL" id="JAINWA010000001">
    <property type="protein sequence ID" value="MCD1653306.1"/>
    <property type="molecule type" value="Genomic_DNA"/>
</dbReference>
<dbReference type="PANTHER" id="PTHR11601">
    <property type="entry name" value="CYSTEINE DESULFURYLASE FAMILY MEMBER"/>
    <property type="match status" value="1"/>
</dbReference>
<dbReference type="InterPro" id="IPR015424">
    <property type="entry name" value="PyrdxlP-dep_Trfase"/>
</dbReference>